<name>A0A4R0RJC8_9APHY</name>
<protein>
    <recommendedName>
        <fullName evidence="1">Protein kinase domain-containing protein</fullName>
    </recommendedName>
</protein>
<dbReference type="STRING" id="92696.A0A4R0RJC8"/>
<dbReference type="InterPro" id="IPR011009">
    <property type="entry name" value="Kinase-like_dom_sf"/>
</dbReference>
<feature type="domain" description="Protein kinase" evidence="1">
    <location>
        <begin position="46"/>
        <end position="329"/>
    </location>
</feature>
<sequence>MPKPPPPTFSQTVLVVLSNITSMRLSWPKRRKTGASKGSNARMLRISAPKVAMGGPRADTYPGTYREMKVAVRNIRIHAIPAGRGQACVAEYLKSNSPLWITLKHPHVLTPLTVGGSAKRHAVYVVSPFMPNRDLRRHASTLREAGTLTSEQVVKWVHEIALGLEYLHDNDVVHGDLHLNNVLLDENFHLRLSDFGMSAIFHQAKTAASQCSPFPEVISSHSTAPELLDPQAFGLKTAEASFESDVFALGSVVMELCTGQLPFTGLGPELSSFQLLTRIVGGARPARPSVDDDGCVMDDRLWSLTTACWAHDPTSRPSAMDIVEILTDA</sequence>
<dbReference type="PANTHER" id="PTHR44329">
    <property type="entry name" value="SERINE/THREONINE-PROTEIN KINASE TNNI3K-RELATED"/>
    <property type="match status" value="1"/>
</dbReference>
<dbReference type="GO" id="GO:0005524">
    <property type="term" value="F:ATP binding"/>
    <property type="evidence" value="ECO:0007669"/>
    <property type="project" value="InterPro"/>
</dbReference>
<dbReference type="InterPro" id="IPR001245">
    <property type="entry name" value="Ser-Thr/Tyr_kinase_cat_dom"/>
</dbReference>
<accession>A0A4R0RJC8</accession>
<dbReference type="PROSITE" id="PS50011">
    <property type="entry name" value="PROTEIN_KINASE_DOM"/>
    <property type="match status" value="1"/>
</dbReference>
<dbReference type="GO" id="GO:0004674">
    <property type="term" value="F:protein serine/threonine kinase activity"/>
    <property type="evidence" value="ECO:0007669"/>
    <property type="project" value="TreeGrafter"/>
</dbReference>
<organism evidence="2 3">
    <name type="scientific">Steccherinum ochraceum</name>
    <dbReference type="NCBI Taxonomy" id="92696"/>
    <lineage>
        <taxon>Eukaryota</taxon>
        <taxon>Fungi</taxon>
        <taxon>Dikarya</taxon>
        <taxon>Basidiomycota</taxon>
        <taxon>Agaricomycotina</taxon>
        <taxon>Agaricomycetes</taxon>
        <taxon>Polyporales</taxon>
        <taxon>Steccherinaceae</taxon>
        <taxon>Steccherinum</taxon>
    </lineage>
</organism>
<gene>
    <name evidence="2" type="ORF">EIP91_000351</name>
</gene>
<keyword evidence="3" id="KW-1185">Reference proteome</keyword>
<dbReference type="Proteomes" id="UP000292702">
    <property type="component" value="Unassembled WGS sequence"/>
</dbReference>
<dbReference type="AlphaFoldDB" id="A0A4R0RJC8"/>
<dbReference type="SUPFAM" id="SSF56112">
    <property type="entry name" value="Protein kinase-like (PK-like)"/>
    <property type="match status" value="1"/>
</dbReference>
<evidence type="ECO:0000259" key="1">
    <source>
        <dbReference type="PROSITE" id="PS50011"/>
    </source>
</evidence>
<reference evidence="2 3" key="1">
    <citation type="submission" date="2018-11" db="EMBL/GenBank/DDBJ databases">
        <title>Genome assembly of Steccherinum ochraceum LE-BIN_3174, the white-rot fungus of the Steccherinaceae family (The Residual Polyporoid clade, Polyporales, Basidiomycota).</title>
        <authorList>
            <person name="Fedorova T.V."/>
            <person name="Glazunova O.A."/>
            <person name="Landesman E.O."/>
            <person name="Moiseenko K.V."/>
            <person name="Psurtseva N.V."/>
            <person name="Savinova O.S."/>
            <person name="Shakhova N.V."/>
            <person name="Tyazhelova T.V."/>
            <person name="Vasina D.V."/>
        </authorList>
    </citation>
    <scope>NUCLEOTIDE SEQUENCE [LARGE SCALE GENOMIC DNA]</scope>
    <source>
        <strain evidence="2 3">LE-BIN_3174</strain>
    </source>
</reference>
<dbReference type="Pfam" id="PF07714">
    <property type="entry name" value="PK_Tyr_Ser-Thr"/>
    <property type="match status" value="1"/>
</dbReference>
<proteinExistence type="predicted"/>
<evidence type="ECO:0000313" key="3">
    <source>
        <dbReference type="Proteomes" id="UP000292702"/>
    </source>
</evidence>
<dbReference type="InterPro" id="IPR000719">
    <property type="entry name" value="Prot_kinase_dom"/>
</dbReference>
<dbReference type="InterPro" id="IPR051681">
    <property type="entry name" value="Ser/Thr_Kinases-Pseudokinases"/>
</dbReference>
<dbReference type="OrthoDB" id="2802347at2759"/>
<evidence type="ECO:0000313" key="2">
    <source>
        <dbReference type="EMBL" id="TCD67222.1"/>
    </source>
</evidence>
<comment type="caution">
    <text evidence="2">The sequence shown here is derived from an EMBL/GenBank/DDBJ whole genome shotgun (WGS) entry which is preliminary data.</text>
</comment>
<dbReference type="Gene3D" id="1.10.510.10">
    <property type="entry name" value="Transferase(Phosphotransferase) domain 1"/>
    <property type="match status" value="1"/>
</dbReference>
<dbReference type="EMBL" id="RWJN01000105">
    <property type="protein sequence ID" value="TCD67222.1"/>
    <property type="molecule type" value="Genomic_DNA"/>
</dbReference>